<keyword evidence="5 7" id="KW-1133">Transmembrane helix</keyword>
<feature type="transmembrane region" description="Helical" evidence="7">
    <location>
        <begin position="154"/>
        <end position="175"/>
    </location>
</feature>
<dbReference type="Pfam" id="PF07086">
    <property type="entry name" value="Jagunal"/>
    <property type="match status" value="1"/>
</dbReference>
<proteinExistence type="inferred from homology"/>
<name>A0A2S2QTA0_9HEMI</name>
<evidence type="ECO:0000256" key="2">
    <source>
        <dbReference type="ARBA" id="ARBA00008462"/>
    </source>
</evidence>
<organism evidence="8">
    <name type="scientific">Sipha flava</name>
    <name type="common">yellow sugarcane aphid</name>
    <dbReference type="NCBI Taxonomy" id="143950"/>
    <lineage>
        <taxon>Eukaryota</taxon>
        <taxon>Metazoa</taxon>
        <taxon>Ecdysozoa</taxon>
        <taxon>Arthropoda</taxon>
        <taxon>Hexapoda</taxon>
        <taxon>Insecta</taxon>
        <taxon>Pterygota</taxon>
        <taxon>Neoptera</taxon>
        <taxon>Paraneoptera</taxon>
        <taxon>Hemiptera</taxon>
        <taxon>Sternorrhyncha</taxon>
        <taxon>Aphidomorpha</taxon>
        <taxon>Aphidoidea</taxon>
        <taxon>Aphididae</taxon>
        <taxon>Sipha</taxon>
    </lineage>
</organism>
<reference evidence="10" key="2">
    <citation type="submission" date="2025-04" db="UniProtKB">
        <authorList>
            <consortium name="RefSeq"/>
        </authorList>
    </citation>
    <scope>IDENTIFICATION</scope>
    <source>
        <tissue evidence="10">Whole body</tissue>
    </source>
</reference>
<dbReference type="RefSeq" id="XP_025413099.1">
    <property type="nucleotide sequence ID" value="XM_025557314.1"/>
</dbReference>
<evidence type="ECO:0000256" key="6">
    <source>
        <dbReference type="ARBA" id="ARBA00023136"/>
    </source>
</evidence>
<evidence type="ECO:0000256" key="1">
    <source>
        <dbReference type="ARBA" id="ARBA00004477"/>
    </source>
</evidence>
<evidence type="ECO:0000256" key="3">
    <source>
        <dbReference type="ARBA" id="ARBA00022692"/>
    </source>
</evidence>
<dbReference type="InterPro" id="IPR009787">
    <property type="entry name" value="Jagunal"/>
</dbReference>
<protein>
    <submittedName>
        <fullName evidence="8 10">Protein jagunal</fullName>
    </submittedName>
</protein>
<reference evidence="8" key="1">
    <citation type="submission" date="2018-04" db="EMBL/GenBank/DDBJ databases">
        <title>Transcriptome assembly of Sipha flava.</title>
        <authorList>
            <person name="Scully E.D."/>
            <person name="Geib S.M."/>
            <person name="Palmer N.A."/>
            <person name="Koch K."/>
            <person name="Bradshaw J."/>
            <person name="Heng-Moss T."/>
            <person name="Sarath G."/>
        </authorList>
    </citation>
    <scope>NUCLEOTIDE SEQUENCE</scope>
</reference>
<evidence type="ECO:0000313" key="9">
    <source>
        <dbReference type="Proteomes" id="UP000694846"/>
    </source>
</evidence>
<feature type="transmembrane region" description="Helical" evidence="7">
    <location>
        <begin position="108"/>
        <end position="129"/>
    </location>
</feature>
<dbReference type="AlphaFoldDB" id="A0A2S2QTA0"/>
<comment type="similarity">
    <text evidence="2">Belongs to the jagunal family.</text>
</comment>
<feature type="transmembrane region" description="Helical" evidence="7">
    <location>
        <begin position="38"/>
        <end position="59"/>
    </location>
</feature>
<sequence>MSSKGPTVAGSDGSDFSHRQKVADHYKISVQNKSRLKYCILFHYLLFFLMVAKLCPDVLDKLDIFVLEIEELEIPKPLLWEYLWCLSLPASIYALRAIKHNSVQNISLYIKWIIALGILPVVYAFFTYLPDVYTFITESPNESIQLWLNFPYGILWYIFIALAIQIHGFSIHFALNLKTAWTARGTAQKKK</sequence>
<keyword evidence="3 7" id="KW-0812">Transmembrane</keyword>
<evidence type="ECO:0000313" key="8">
    <source>
        <dbReference type="EMBL" id="MBY80750.1"/>
    </source>
</evidence>
<dbReference type="PANTHER" id="PTHR20955:SF1">
    <property type="entry name" value="PROTEIN JAGUNAL HOMOLOG 1"/>
    <property type="match status" value="1"/>
</dbReference>
<keyword evidence="6 7" id="KW-0472">Membrane</keyword>
<evidence type="ECO:0000256" key="7">
    <source>
        <dbReference type="SAM" id="Phobius"/>
    </source>
</evidence>
<dbReference type="OrthoDB" id="8914197at2759"/>
<dbReference type="GO" id="GO:0016192">
    <property type="term" value="P:vesicle-mediated transport"/>
    <property type="evidence" value="ECO:0007669"/>
    <property type="project" value="TreeGrafter"/>
</dbReference>
<dbReference type="GO" id="GO:0007029">
    <property type="term" value="P:endoplasmic reticulum organization"/>
    <property type="evidence" value="ECO:0007669"/>
    <property type="project" value="InterPro"/>
</dbReference>
<evidence type="ECO:0000256" key="5">
    <source>
        <dbReference type="ARBA" id="ARBA00022989"/>
    </source>
</evidence>
<accession>A0A2S2QTA0</accession>
<keyword evidence="4" id="KW-0256">Endoplasmic reticulum</keyword>
<dbReference type="GO" id="GO:0005789">
    <property type="term" value="C:endoplasmic reticulum membrane"/>
    <property type="evidence" value="ECO:0007669"/>
    <property type="project" value="UniProtKB-SubCell"/>
</dbReference>
<evidence type="ECO:0000256" key="4">
    <source>
        <dbReference type="ARBA" id="ARBA00022824"/>
    </source>
</evidence>
<gene>
    <name evidence="8" type="primary">jagn</name>
    <name evidence="10" type="synonym">LOC112685435</name>
    <name evidence="8" type="ORF">g.2257</name>
</gene>
<comment type="subcellular location">
    <subcellularLocation>
        <location evidence="1">Endoplasmic reticulum membrane</location>
        <topology evidence="1">Multi-pass membrane protein</topology>
    </subcellularLocation>
</comment>
<feature type="transmembrane region" description="Helical" evidence="7">
    <location>
        <begin position="79"/>
        <end position="96"/>
    </location>
</feature>
<evidence type="ECO:0000313" key="10">
    <source>
        <dbReference type="RefSeq" id="XP_025413099.1"/>
    </source>
</evidence>
<dbReference type="PANTHER" id="PTHR20955">
    <property type="entry name" value="PROTEIN JAGUNAL HOMOLOG 1"/>
    <property type="match status" value="1"/>
</dbReference>
<dbReference type="EMBL" id="GGMS01011547">
    <property type="protein sequence ID" value="MBY80750.1"/>
    <property type="molecule type" value="Transcribed_RNA"/>
</dbReference>
<keyword evidence="9" id="KW-1185">Reference proteome</keyword>
<dbReference type="Proteomes" id="UP000694846">
    <property type="component" value="Unplaced"/>
</dbReference>